<dbReference type="Proteomes" id="UP000230249">
    <property type="component" value="Unassembled WGS sequence"/>
</dbReference>
<dbReference type="VEuPathDB" id="FungiDB:CJI97_002450"/>
<dbReference type="InterPro" id="IPR001138">
    <property type="entry name" value="Zn2Cys6_DnaBD"/>
</dbReference>
<dbReference type="Pfam" id="PF00172">
    <property type="entry name" value="Zn_clus"/>
    <property type="match status" value="1"/>
</dbReference>
<evidence type="ECO:0000313" key="5">
    <source>
        <dbReference type="Proteomes" id="UP000230249"/>
    </source>
</evidence>
<dbReference type="SMART" id="SM00066">
    <property type="entry name" value="GAL4"/>
    <property type="match status" value="1"/>
</dbReference>
<dbReference type="EMBL" id="PEKT03000001">
    <property type="protein sequence ID" value="KAK8441943.1"/>
    <property type="molecule type" value="Genomic_DNA"/>
</dbReference>
<keyword evidence="5" id="KW-1185">Reference proteome</keyword>
<dbReference type="PROSITE" id="PS50048">
    <property type="entry name" value="ZN2_CY6_FUNGAL_2"/>
    <property type="match status" value="1"/>
</dbReference>
<organism evidence="4">
    <name type="scientific">Candidozyma auris</name>
    <name type="common">Yeast</name>
    <name type="synonym">Candida auris</name>
    <dbReference type="NCBI Taxonomy" id="498019"/>
    <lineage>
        <taxon>Eukaryota</taxon>
        <taxon>Fungi</taxon>
        <taxon>Dikarya</taxon>
        <taxon>Ascomycota</taxon>
        <taxon>Saccharomycotina</taxon>
        <taxon>Pichiomycetes</taxon>
        <taxon>Metschnikowiaceae</taxon>
        <taxon>Candidozyma</taxon>
    </lineage>
</organism>
<feature type="compositionally biased region" description="Polar residues" evidence="1">
    <location>
        <begin position="41"/>
        <end position="56"/>
    </location>
</feature>
<sequence>MQSSPFRISRDCSPYKGIMSLEAYLAPDTLEDSSFAGPSRTAESQTQRPKSLSQTFESEKSCPMERTPQSESVSSSPTTQVAEKLRGSFYGKLRKDPANKRRAENGVFESQKEKTKDACKSHRVHRPNTREHPSQGTPNAGTETEAAKDSIGNGVLAPIKPNVDLSTQEDSENWYYTRSSIRSTKANQAIQLPVNHCKATPSRRVANTVAPVCLGRKQGRKKTGKNLKIGGKGSLKKQAKSAVASINCSKQASKSTKVVREYYGCWTCRVRHVSCPADDEPCKTCRQLGIVCDMAPRRPDYLNDAKKKASRLAFLRETRKISPN</sequence>
<feature type="compositionally biased region" description="Basic and acidic residues" evidence="1">
    <location>
        <begin position="93"/>
        <end position="120"/>
    </location>
</feature>
<dbReference type="AlphaFoldDB" id="A0A2H0ZQ41"/>
<feature type="compositionally biased region" description="Polar residues" evidence="1">
    <location>
        <begin position="67"/>
        <end position="81"/>
    </location>
</feature>
<reference evidence="4" key="2">
    <citation type="submission" date="2017-11" db="EMBL/GenBank/DDBJ databases">
        <title>Candida auris genome assembly and annotation.</title>
        <authorList>
            <person name="Munoz J.F."/>
            <person name="Gade L.G."/>
            <person name="Chow N.A."/>
            <person name="Litvintseva A.P."/>
            <person name="Loparev V.N."/>
            <person name="Cuomo C.A."/>
        </authorList>
    </citation>
    <scope>NUCLEOTIDE SEQUENCE</scope>
    <source>
        <strain evidence="4">B8441</strain>
    </source>
</reference>
<dbReference type="GO" id="GO:0008270">
    <property type="term" value="F:zinc ion binding"/>
    <property type="evidence" value="ECO:0007669"/>
    <property type="project" value="InterPro"/>
</dbReference>
<dbReference type="EMBL" id="PEKT02000004">
    <property type="protein sequence ID" value="PIS55685.1"/>
    <property type="molecule type" value="Genomic_DNA"/>
</dbReference>
<reference evidence="3" key="4">
    <citation type="submission" date="2024-03" db="EMBL/GenBank/DDBJ databases">
        <title>Improved genome assembly of Candida auris strain B8441 and annotation of B11205.</title>
        <authorList>
            <person name="Cauldron N.C."/>
            <person name="Shea T."/>
            <person name="Cuomo C.A."/>
        </authorList>
    </citation>
    <scope>NUCLEOTIDE SEQUENCE</scope>
    <source>
        <strain evidence="3">B8441</strain>
    </source>
</reference>
<gene>
    <name evidence="4" type="ORF">B9J08_001789</name>
    <name evidence="3" type="ORF">B9J08_00259</name>
</gene>
<protein>
    <recommendedName>
        <fullName evidence="2">Zn(2)-C6 fungal-type domain-containing protein</fullName>
    </recommendedName>
</protein>
<proteinExistence type="predicted"/>
<evidence type="ECO:0000256" key="1">
    <source>
        <dbReference type="SAM" id="MobiDB-lite"/>
    </source>
</evidence>
<name>A0A2H0ZQ41_CANAR</name>
<dbReference type="SUPFAM" id="SSF57701">
    <property type="entry name" value="Zn2/Cys6 DNA-binding domain"/>
    <property type="match status" value="1"/>
</dbReference>
<evidence type="ECO:0000313" key="4">
    <source>
        <dbReference type="EMBL" id="PIS55685.1"/>
    </source>
</evidence>
<feature type="region of interest" description="Disordered" evidence="1">
    <location>
        <begin position="31"/>
        <end position="147"/>
    </location>
</feature>
<comment type="caution">
    <text evidence="4">The sequence shown here is derived from an EMBL/GenBank/DDBJ whole genome shotgun (WGS) entry which is preliminary data.</text>
</comment>
<dbReference type="InterPro" id="IPR036864">
    <property type="entry name" value="Zn2-C6_fun-type_DNA-bd_sf"/>
</dbReference>
<dbReference type="STRING" id="498019.A0A2H0ZQ41"/>
<feature type="domain" description="Zn(2)-C6 fungal-type" evidence="2">
    <location>
        <begin position="264"/>
        <end position="294"/>
    </location>
</feature>
<evidence type="ECO:0000313" key="3">
    <source>
        <dbReference type="EMBL" id="KAK8441943.1"/>
    </source>
</evidence>
<dbReference type="CDD" id="cd00067">
    <property type="entry name" value="GAL4"/>
    <property type="match status" value="1"/>
</dbReference>
<reference evidence="4 5" key="1">
    <citation type="journal article" date="2017" name="Clin. Infect. Dis.">
        <title>Simultaneous emergence of multidrug-resistant Candida auris on 3 continents confirmed by whole-genome sequencing and epidemiological analyses.</title>
        <authorList>
            <person name="Lockhart S.R."/>
            <person name="Etienne K.A."/>
            <person name="Vallabhaneni S."/>
            <person name="Farooqi J."/>
            <person name="Chowdhary A."/>
            <person name="Govender N.P."/>
            <person name="Colombo A.L."/>
            <person name="Calvo B."/>
            <person name="Cuomo C.A."/>
            <person name="Desjardins C.A."/>
            <person name="Berkow E.L."/>
            <person name="Castanheira M."/>
            <person name="Magobo R.E."/>
            <person name="Jabeen K."/>
            <person name="Asghar R.J."/>
            <person name="Meis J.F."/>
            <person name="Jackson B."/>
            <person name="Chiller T."/>
            <person name="Litvintseva A.P."/>
        </authorList>
    </citation>
    <scope>NUCLEOTIDE SEQUENCE [LARGE SCALE GENOMIC DNA]</scope>
    <source>
        <strain evidence="4 5">B8441</strain>
    </source>
</reference>
<dbReference type="PROSITE" id="PS00463">
    <property type="entry name" value="ZN2_CY6_FUNGAL_1"/>
    <property type="match status" value="1"/>
</dbReference>
<reference evidence="3 5" key="3">
    <citation type="journal article" date="2018" name="Nat. Commun.">
        <title>Genomic insights into multidrug-resistance, mating and virulence in Candida auris and related emerging species.</title>
        <authorList>
            <person name="Munoz J.F."/>
            <person name="Gade L."/>
            <person name="Chow N.A."/>
            <person name="Loparev V.N."/>
            <person name="Juieng P."/>
            <person name="Berkow E.L."/>
            <person name="Farrer R.A."/>
            <person name="Litvintseva A.P."/>
            <person name="Cuomo C.A."/>
        </authorList>
    </citation>
    <scope>GENOME REANNOTATION</scope>
    <source>
        <strain evidence="3 5">B8441</strain>
    </source>
</reference>
<evidence type="ECO:0000259" key="2">
    <source>
        <dbReference type="PROSITE" id="PS50048"/>
    </source>
</evidence>
<dbReference type="VEuPathDB" id="FungiDB:B9J08_001789"/>
<dbReference type="VEuPathDB" id="FungiDB:CJJ07_002697"/>
<dbReference type="GO" id="GO:0000981">
    <property type="term" value="F:DNA-binding transcription factor activity, RNA polymerase II-specific"/>
    <property type="evidence" value="ECO:0007669"/>
    <property type="project" value="InterPro"/>
</dbReference>
<accession>A0A2H0ZQ41</accession>